<feature type="compositionally biased region" description="Basic and acidic residues" evidence="4">
    <location>
        <begin position="217"/>
        <end position="240"/>
    </location>
</feature>
<dbReference type="PANTHER" id="PTHR12499">
    <property type="entry name" value="OPTIC ATROPHY 3 PROTEIN OPA3"/>
    <property type="match status" value="1"/>
</dbReference>
<evidence type="ECO:0000256" key="3">
    <source>
        <dbReference type="SAM" id="Coils"/>
    </source>
</evidence>
<evidence type="ECO:0000256" key="4">
    <source>
        <dbReference type="SAM" id="MobiDB-lite"/>
    </source>
</evidence>
<feature type="region of interest" description="Disordered" evidence="4">
    <location>
        <begin position="215"/>
        <end position="300"/>
    </location>
</feature>
<comment type="similarity">
    <text evidence="1">Belongs to the OPA3 family.</text>
</comment>
<evidence type="ECO:0000256" key="5">
    <source>
        <dbReference type="SAM" id="SignalP"/>
    </source>
</evidence>
<dbReference type="GO" id="GO:0019216">
    <property type="term" value="P:regulation of lipid metabolic process"/>
    <property type="evidence" value="ECO:0007669"/>
    <property type="project" value="TreeGrafter"/>
</dbReference>
<evidence type="ECO:0000256" key="2">
    <source>
        <dbReference type="ARBA" id="ARBA00023054"/>
    </source>
</evidence>
<sequence>MSLTFKLLSLAIRTAAKPIGNYIKRQAKEHEGFRKFAVNQAQRVHRIDMRMRLGILHDPEAQQRMHDREVKLAEEKKKKAETPTVRTAEEQAKFEEQQAKEAKGEKKEEAPKRPKIKPLSETRAIELGANFFSEAFIFGVAVGLLVWDSWRSRSKEKDRRDDVKERIEQLEAEVESIRSKIDPDLETLHDLSERIKEAKERRNSYSWYNPVGWVGGKSDDDKAIEGSKKGDELKRDEHGHVTPLRKVKAIDAGEKVVADDVKMKSAKAEPQKQEEKSSPRKVEEKPPDRVDFVVAKTEKR</sequence>
<proteinExistence type="inferred from homology"/>
<feature type="compositionally biased region" description="Basic and acidic residues" evidence="4">
    <location>
        <begin position="248"/>
        <end position="300"/>
    </location>
</feature>
<keyword evidence="5" id="KW-0732">Signal</keyword>
<feature type="region of interest" description="Disordered" evidence="4">
    <location>
        <begin position="73"/>
        <end position="117"/>
    </location>
</feature>
<dbReference type="EMBL" id="CP090165">
    <property type="protein sequence ID" value="UJO15626.1"/>
    <property type="molecule type" value="Genomic_DNA"/>
</dbReference>
<gene>
    <name evidence="6" type="ORF">CLAFUR5_07807</name>
</gene>
<dbReference type="GO" id="GO:0005739">
    <property type="term" value="C:mitochondrion"/>
    <property type="evidence" value="ECO:0007669"/>
    <property type="project" value="TreeGrafter"/>
</dbReference>
<evidence type="ECO:0000313" key="7">
    <source>
        <dbReference type="Proteomes" id="UP000756132"/>
    </source>
</evidence>
<organism evidence="6 7">
    <name type="scientific">Passalora fulva</name>
    <name type="common">Tomato leaf mold</name>
    <name type="synonym">Cladosporium fulvum</name>
    <dbReference type="NCBI Taxonomy" id="5499"/>
    <lineage>
        <taxon>Eukaryota</taxon>
        <taxon>Fungi</taxon>
        <taxon>Dikarya</taxon>
        <taxon>Ascomycota</taxon>
        <taxon>Pezizomycotina</taxon>
        <taxon>Dothideomycetes</taxon>
        <taxon>Dothideomycetidae</taxon>
        <taxon>Mycosphaerellales</taxon>
        <taxon>Mycosphaerellaceae</taxon>
        <taxon>Fulvia</taxon>
    </lineage>
</organism>
<dbReference type="KEGG" id="ffu:CLAFUR5_07807"/>
<feature type="chain" id="PRO_5040456280" evidence="5">
    <location>
        <begin position="17"/>
        <end position="300"/>
    </location>
</feature>
<keyword evidence="7" id="KW-1185">Reference proteome</keyword>
<dbReference type="OMA" id="RMHDREV"/>
<dbReference type="Proteomes" id="UP000756132">
    <property type="component" value="Chromosome 3"/>
</dbReference>
<name>A0A9Q8LDW8_PASFU</name>
<evidence type="ECO:0000313" key="6">
    <source>
        <dbReference type="EMBL" id="UJO15626.1"/>
    </source>
</evidence>
<accession>A0A9Q8LDW8</accession>
<dbReference type="OrthoDB" id="2129069at2759"/>
<dbReference type="InterPro" id="IPR010754">
    <property type="entry name" value="OPA3-like"/>
</dbReference>
<dbReference type="GeneID" id="71987685"/>
<protein>
    <submittedName>
        <fullName evidence="6">OPA3-like protein</fullName>
    </submittedName>
</protein>
<dbReference type="AlphaFoldDB" id="A0A9Q8LDW8"/>
<feature type="coiled-coil region" evidence="3">
    <location>
        <begin position="153"/>
        <end position="180"/>
    </location>
</feature>
<evidence type="ECO:0000256" key="1">
    <source>
        <dbReference type="ARBA" id="ARBA00007584"/>
    </source>
</evidence>
<keyword evidence="2 3" id="KW-0175">Coiled coil</keyword>
<dbReference type="RefSeq" id="XP_047759992.1">
    <property type="nucleotide sequence ID" value="XM_047906955.1"/>
</dbReference>
<reference evidence="6" key="2">
    <citation type="journal article" date="2022" name="Microb. Genom.">
        <title>A chromosome-scale genome assembly of the tomato pathogen Cladosporium fulvum reveals a compartmentalized genome architecture and the presence of a dispensable chromosome.</title>
        <authorList>
            <person name="Zaccaron A.Z."/>
            <person name="Chen L.H."/>
            <person name="Samaras A."/>
            <person name="Stergiopoulos I."/>
        </authorList>
    </citation>
    <scope>NUCLEOTIDE SEQUENCE</scope>
    <source>
        <strain evidence="6">Race5_Kim</strain>
    </source>
</reference>
<reference evidence="6" key="1">
    <citation type="submission" date="2021-12" db="EMBL/GenBank/DDBJ databases">
        <authorList>
            <person name="Zaccaron A."/>
            <person name="Stergiopoulos I."/>
        </authorList>
    </citation>
    <scope>NUCLEOTIDE SEQUENCE</scope>
    <source>
        <strain evidence="6">Race5_Kim</strain>
    </source>
</reference>
<dbReference type="Pfam" id="PF07047">
    <property type="entry name" value="OPA3"/>
    <property type="match status" value="1"/>
</dbReference>
<dbReference type="PANTHER" id="PTHR12499:SF0">
    <property type="entry name" value="OPTIC ATROPHY 3 PROTEIN"/>
    <property type="match status" value="1"/>
</dbReference>
<feature type="signal peptide" evidence="5">
    <location>
        <begin position="1"/>
        <end position="16"/>
    </location>
</feature>